<reference evidence="5 6" key="1">
    <citation type="submission" date="2023-07" db="EMBL/GenBank/DDBJ databases">
        <title>Genomic Encyclopedia of Type Strains, Phase IV (KMG-IV): sequencing the most valuable type-strain genomes for metagenomic binning, comparative biology and taxonomic classification.</title>
        <authorList>
            <person name="Goeker M."/>
        </authorList>
    </citation>
    <scope>NUCLEOTIDE SEQUENCE [LARGE SCALE GENOMIC DNA]</scope>
    <source>
        <strain evidence="5 6">DSM 22170</strain>
    </source>
</reference>
<dbReference type="InterPro" id="IPR051531">
    <property type="entry name" value="N-acetyltransferase"/>
</dbReference>
<comment type="caution">
    <text evidence="5">The sequence shown here is derived from an EMBL/GenBank/DDBJ whole genome shotgun (WGS) entry which is preliminary data.</text>
</comment>
<keyword evidence="2 5" id="KW-0012">Acyltransferase</keyword>
<dbReference type="InterPro" id="IPR000182">
    <property type="entry name" value="GNAT_dom"/>
</dbReference>
<evidence type="ECO:0000259" key="4">
    <source>
        <dbReference type="PROSITE" id="PS51186"/>
    </source>
</evidence>
<feature type="domain" description="N-acetyltransferase" evidence="4">
    <location>
        <begin position="27"/>
        <end position="183"/>
    </location>
</feature>
<dbReference type="Gene3D" id="3.40.630.30">
    <property type="match status" value="1"/>
</dbReference>
<evidence type="ECO:0000313" key="5">
    <source>
        <dbReference type="EMBL" id="MDR6246043.1"/>
    </source>
</evidence>
<gene>
    <name evidence="5" type="ORF">JOC58_003962</name>
</gene>
<dbReference type="Proteomes" id="UP001185028">
    <property type="component" value="Unassembled WGS sequence"/>
</dbReference>
<organism evidence="5 6">
    <name type="scientific">Paenibacillus hunanensis</name>
    <dbReference type="NCBI Taxonomy" id="539262"/>
    <lineage>
        <taxon>Bacteria</taxon>
        <taxon>Bacillati</taxon>
        <taxon>Bacillota</taxon>
        <taxon>Bacilli</taxon>
        <taxon>Bacillales</taxon>
        <taxon>Paenibacillaceae</taxon>
        <taxon>Paenibacillus</taxon>
    </lineage>
</organism>
<dbReference type="InterPro" id="IPR016181">
    <property type="entry name" value="Acyl_CoA_acyltransferase"/>
</dbReference>
<dbReference type="EMBL" id="JAVDQH010000021">
    <property type="protein sequence ID" value="MDR6246043.1"/>
    <property type="molecule type" value="Genomic_DNA"/>
</dbReference>
<keyword evidence="6" id="KW-1185">Reference proteome</keyword>
<accession>A0ABU1J3G1</accession>
<dbReference type="GO" id="GO:0008999">
    <property type="term" value="F:protein-N-terminal-alanine acetyltransferase activity"/>
    <property type="evidence" value="ECO:0007669"/>
    <property type="project" value="UniProtKB-EC"/>
</dbReference>
<sequence length="185" mass="21420">MTKLATVLQNDRIQVRLIHSEDAAQMLTLETRNREFFQQFTGTHDESFYTLEGQQQVAQTRIERAEQDYGYWFVIVHRETEQIIGYIMLTEVVRSNLQSCWIGYFLDAAYNGQGIMTDAVKLVVQYAFEQLHFHRLEAGVMPHNIGSIRVLEKSGFEREGLARKNVKINGVWQDHVTLGIVNPND</sequence>
<protein>
    <submittedName>
        <fullName evidence="5">Ribosomal-protein-alanine N-acetyltransferase</fullName>
        <ecNumber evidence="5">2.3.1.267</ecNumber>
    </submittedName>
</protein>
<dbReference type="Pfam" id="PF13302">
    <property type="entry name" value="Acetyltransf_3"/>
    <property type="match status" value="1"/>
</dbReference>
<dbReference type="RefSeq" id="WP_188775673.1">
    <property type="nucleotide sequence ID" value="NZ_BMMB01000005.1"/>
</dbReference>
<evidence type="ECO:0000256" key="1">
    <source>
        <dbReference type="ARBA" id="ARBA00022679"/>
    </source>
</evidence>
<dbReference type="SUPFAM" id="SSF55729">
    <property type="entry name" value="Acyl-CoA N-acyltransferases (Nat)"/>
    <property type="match status" value="1"/>
</dbReference>
<evidence type="ECO:0000256" key="2">
    <source>
        <dbReference type="ARBA" id="ARBA00023315"/>
    </source>
</evidence>
<evidence type="ECO:0000256" key="3">
    <source>
        <dbReference type="ARBA" id="ARBA00038502"/>
    </source>
</evidence>
<name>A0ABU1J3G1_9BACL</name>
<dbReference type="EC" id="2.3.1.267" evidence="5"/>
<dbReference type="PANTHER" id="PTHR43792:SF8">
    <property type="entry name" value="[RIBOSOMAL PROTEIN US5]-ALANINE N-ACETYLTRANSFERASE"/>
    <property type="match status" value="1"/>
</dbReference>
<dbReference type="PANTHER" id="PTHR43792">
    <property type="entry name" value="GNAT FAMILY, PUTATIVE (AFU_ORTHOLOGUE AFUA_3G00765)-RELATED-RELATED"/>
    <property type="match status" value="1"/>
</dbReference>
<proteinExistence type="inferred from homology"/>
<dbReference type="PROSITE" id="PS51186">
    <property type="entry name" value="GNAT"/>
    <property type="match status" value="1"/>
</dbReference>
<keyword evidence="1 5" id="KW-0808">Transferase</keyword>
<evidence type="ECO:0000313" key="6">
    <source>
        <dbReference type="Proteomes" id="UP001185028"/>
    </source>
</evidence>
<comment type="similarity">
    <text evidence="3">Belongs to the acetyltransferase family. RimJ subfamily.</text>
</comment>